<name>A0A0F9KFZ0_9ZZZZ</name>
<feature type="non-terminal residue" evidence="1">
    <location>
        <position position="40"/>
    </location>
</feature>
<dbReference type="EMBL" id="LAZR01013642">
    <property type="protein sequence ID" value="KKM21033.1"/>
    <property type="molecule type" value="Genomic_DNA"/>
</dbReference>
<organism evidence="1">
    <name type="scientific">marine sediment metagenome</name>
    <dbReference type="NCBI Taxonomy" id="412755"/>
    <lineage>
        <taxon>unclassified sequences</taxon>
        <taxon>metagenomes</taxon>
        <taxon>ecological metagenomes</taxon>
    </lineage>
</organism>
<accession>A0A0F9KFZ0</accession>
<proteinExistence type="predicted"/>
<dbReference type="AlphaFoldDB" id="A0A0F9KFZ0"/>
<sequence length="40" mass="4525">MPLNSSFEEFNKKKALPIYSSGDKTLDELLSGGFRNDLVY</sequence>
<protein>
    <submittedName>
        <fullName evidence="1">Uncharacterized protein</fullName>
    </submittedName>
</protein>
<gene>
    <name evidence="1" type="ORF">LCGC14_1639540</name>
</gene>
<reference evidence="1" key="1">
    <citation type="journal article" date="2015" name="Nature">
        <title>Complex archaea that bridge the gap between prokaryotes and eukaryotes.</title>
        <authorList>
            <person name="Spang A."/>
            <person name="Saw J.H."/>
            <person name="Jorgensen S.L."/>
            <person name="Zaremba-Niedzwiedzka K."/>
            <person name="Martijn J."/>
            <person name="Lind A.E."/>
            <person name="van Eijk R."/>
            <person name="Schleper C."/>
            <person name="Guy L."/>
            <person name="Ettema T.J."/>
        </authorList>
    </citation>
    <scope>NUCLEOTIDE SEQUENCE</scope>
</reference>
<comment type="caution">
    <text evidence="1">The sequence shown here is derived from an EMBL/GenBank/DDBJ whole genome shotgun (WGS) entry which is preliminary data.</text>
</comment>
<evidence type="ECO:0000313" key="1">
    <source>
        <dbReference type="EMBL" id="KKM21033.1"/>
    </source>
</evidence>